<sequence>MSDRRVFILGGHQTDFQLKWPADDLFGMLEASILGALRDAEVETSAVDSIHIANFGAEIFSGQALLGGMAVSVHPDFAGLPTVRHESACASGGVAILQAMAEIEAGRSEVVVVTGVEIMRNVPGREAAERMRAGTWLGREVVDESLPVTRLFGKMADEYQRRYGIDHAHLGRIAEKNLTNARRNPKAQTRSWDLDAVSFGEDDETNPVVSGLLRKQDCGRITDGGAAVVLASASFTERHLARRSISMAGVPVIGGWGHSTAPLLLEDKFRASQDDRYVFPFVRSAITSAYRRAGVDGPRDLDVIETHDCYSITEYLALDHFGITAPGESWVAVEKGETDFDGPLPVNPSGGLIGLGHPLGATGVRMLLDAARQVSGTAGDYQVEGAARAGTLNLGGSATSAVSFVVERAG</sequence>
<dbReference type="Pfam" id="PF22691">
    <property type="entry name" value="Thiolase_C_1"/>
    <property type="match status" value="1"/>
</dbReference>
<keyword evidence="4" id="KW-1185">Reference proteome</keyword>
<dbReference type="EMBL" id="JBHUKR010000023">
    <property type="protein sequence ID" value="MFD2421717.1"/>
    <property type="molecule type" value="Genomic_DNA"/>
</dbReference>
<dbReference type="InterPro" id="IPR055140">
    <property type="entry name" value="Thiolase_C_2"/>
</dbReference>
<dbReference type="Gene3D" id="3.40.47.10">
    <property type="match status" value="1"/>
</dbReference>
<accession>A0ABW5G6L3</accession>
<gene>
    <name evidence="3" type="ORF">ACFSXZ_35835</name>
</gene>
<dbReference type="NCBIfam" id="NF004936">
    <property type="entry name" value="PRK06289.1"/>
    <property type="match status" value="1"/>
</dbReference>
<comment type="caution">
    <text evidence="3">The sequence shown here is derived from an EMBL/GenBank/DDBJ whole genome shotgun (WGS) entry which is preliminary data.</text>
</comment>
<dbReference type="PANTHER" id="PTHR42870">
    <property type="entry name" value="ACETYL-COA C-ACETYLTRANSFERASE"/>
    <property type="match status" value="1"/>
</dbReference>
<evidence type="ECO:0000259" key="2">
    <source>
        <dbReference type="Pfam" id="PF22691"/>
    </source>
</evidence>
<evidence type="ECO:0000313" key="4">
    <source>
        <dbReference type="Proteomes" id="UP001597417"/>
    </source>
</evidence>
<dbReference type="InterPro" id="IPR020616">
    <property type="entry name" value="Thiolase_N"/>
</dbReference>
<dbReference type="Proteomes" id="UP001597417">
    <property type="component" value="Unassembled WGS sequence"/>
</dbReference>
<dbReference type="InterPro" id="IPR016039">
    <property type="entry name" value="Thiolase-like"/>
</dbReference>
<protein>
    <submittedName>
        <fullName evidence="3">Acetyl-CoA acetyltransferase</fullName>
    </submittedName>
</protein>
<dbReference type="PANTHER" id="PTHR42870:SF1">
    <property type="entry name" value="NON-SPECIFIC LIPID-TRANSFER PROTEIN-LIKE 2"/>
    <property type="match status" value="1"/>
</dbReference>
<dbReference type="InterPro" id="IPR002155">
    <property type="entry name" value="Thiolase"/>
</dbReference>
<dbReference type="SUPFAM" id="SSF53901">
    <property type="entry name" value="Thiolase-like"/>
    <property type="match status" value="2"/>
</dbReference>
<dbReference type="PIRSF" id="PIRSF000429">
    <property type="entry name" value="Ac-CoA_Ac_transf"/>
    <property type="match status" value="1"/>
</dbReference>
<name>A0ABW5G6L3_9PSEU</name>
<dbReference type="CDD" id="cd00829">
    <property type="entry name" value="SCP-x_thiolase"/>
    <property type="match status" value="1"/>
</dbReference>
<feature type="domain" description="Thiolase C-terminal" evidence="2">
    <location>
        <begin position="272"/>
        <end position="407"/>
    </location>
</feature>
<feature type="domain" description="Thiolase N-terminal" evidence="1">
    <location>
        <begin position="28"/>
        <end position="233"/>
    </location>
</feature>
<organism evidence="3 4">
    <name type="scientific">Amycolatopsis pigmentata</name>
    <dbReference type="NCBI Taxonomy" id="450801"/>
    <lineage>
        <taxon>Bacteria</taxon>
        <taxon>Bacillati</taxon>
        <taxon>Actinomycetota</taxon>
        <taxon>Actinomycetes</taxon>
        <taxon>Pseudonocardiales</taxon>
        <taxon>Pseudonocardiaceae</taxon>
        <taxon>Amycolatopsis</taxon>
    </lineage>
</organism>
<evidence type="ECO:0000313" key="3">
    <source>
        <dbReference type="EMBL" id="MFD2421717.1"/>
    </source>
</evidence>
<dbReference type="Pfam" id="PF00108">
    <property type="entry name" value="Thiolase_N"/>
    <property type="match status" value="1"/>
</dbReference>
<dbReference type="RefSeq" id="WP_378270461.1">
    <property type="nucleotide sequence ID" value="NZ_JBHUKR010000023.1"/>
</dbReference>
<evidence type="ECO:0000259" key="1">
    <source>
        <dbReference type="Pfam" id="PF00108"/>
    </source>
</evidence>
<reference evidence="4" key="1">
    <citation type="journal article" date="2019" name="Int. J. Syst. Evol. Microbiol.">
        <title>The Global Catalogue of Microorganisms (GCM) 10K type strain sequencing project: providing services to taxonomists for standard genome sequencing and annotation.</title>
        <authorList>
            <consortium name="The Broad Institute Genomics Platform"/>
            <consortium name="The Broad Institute Genome Sequencing Center for Infectious Disease"/>
            <person name="Wu L."/>
            <person name="Ma J."/>
        </authorList>
    </citation>
    <scope>NUCLEOTIDE SEQUENCE [LARGE SCALE GENOMIC DNA]</scope>
    <source>
        <strain evidence="4">CGMCC 4.7645</strain>
    </source>
</reference>
<proteinExistence type="predicted"/>